<feature type="non-terminal residue" evidence="1">
    <location>
        <position position="755"/>
    </location>
</feature>
<reference evidence="1" key="1">
    <citation type="submission" date="2022-07" db="EMBL/GenBank/DDBJ databases">
        <title>Phylogenomic reconstructions and comparative analyses of Kickxellomycotina fungi.</title>
        <authorList>
            <person name="Reynolds N.K."/>
            <person name="Stajich J.E."/>
            <person name="Barry K."/>
            <person name="Grigoriev I.V."/>
            <person name="Crous P."/>
            <person name="Smith M.E."/>
        </authorList>
    </citation>
    <scope>NUCLEOTIDE SEQUENCE</scope>
    <source>
        <strain evidence="1">CBS 102833</strain>
    </source>
</reference>
<accession>A0ACC1LNB6</accession>
<gene>
    <name evidence="1" type="ORF">H4S07_001546</name>
</gene>
<evidence type="ECO:0000313" key="1">
    <source>
        <dbReference type="EMBL" id="KAJ2812219.1"/>
    </source>
</evidence>
<comment type="caution">
    <text evidence="1">The sequence shown here is derived from an EMBL/GenBank/DDBJ whole genome shotgun (WGS) entry which is preliminary data.</text>
</comment>
<keyword evidence="2" id="KW-1185">Reference proteome</keyword>
<sequence>MRITQVEGCTFSTEELQRFHKYYTWSATDKDFVTVDQRIDYYTANVDPSIDSQRLRDWLRTMDTPGKQPSDELYTRFEAYDFSHAPGFNSLLAEVYNTDGTSRHELDTRMEQAKTQYYSEHVEALSYDEYRAYKEARSPKPVCPYQHLWDHGEEGSTGGKQLDSVWVVDLADFLDQSAEDRELLTLETVSRIHDAIRQSAYDEQYHAVAIINRHCNTEDSSCSFLPPLETNSVERRREVLGALLRLQIELRQLNQSKPVVIFASGPVDASVIGVVLSTADVITTEKFSVSLAPSMQAFPLAALYDWSTRIEVPGMAAFIACHPDLTLRSSEWAGLGLGQGFIAHRHLAGCMDRILLAASCPPPSTRDALRKAYVAESVYPGPSKISVWKPEIEKYFAPLAHGGSLDGLIQALRELDSAWAKKYLTLVDDSSWQRVARLRVAALQSARDMEYSKALAMEFAVTNAWALDPSVSADVLVNSPVDDSLSEILNGSKAATTVDIPEECPFAKMYRKNPERFKHMDLQKIAKHRSRVQAAVEDVDARVQVLHVLGERGGVVAHGGLQTLRDLLHRADLLGGTGLLALDAGDTRHSLRRLSVQRSQGLQAPRGGGGQFDERVDGRELLVQLVDALGGGRLDARGRGVGSGGLRGGKVEAVHVDEHLLDAALDAVNALRVGEHVHLLAQPRHRVHQAVAHRRIARRLRGARPQRPLQRRYARLQRGDVSRETHPGGSAWGRGGALQALPQRARHEAVPRGLA</sequence>
<evidence type="ECO:0000313" key="2">
    <source>
        <dbReference type="Proteomes" id="UP001140096"/>
    </source>
</evidence>
<organism evidence="1 2">
    <name type="scientific">Coemansia furcata</name>
    <dbReference type="NCBI Taxonomy" id="417177"/>
    <lineage>
        <taxon>Eukaryota</taxon>
        <taxon>Fungi</taxon>
        <taxon>Fungi incertae sedis</taxon>
        <taxon>Zoopagomycota</taxon>
        <taxon>Kickxellomycotina</taxon>
        <taxon>Kickxellomycetes</taxon>
        <taxon>Kickxellales</taxon>
        <taxon>Kickxellaceae</taxon>
        <taxon>Coemansia</taxon>
    </lineage>
</organism>
<name>A0ACC1LNB6_9FUNG</name>
<proteinExistence type="predicted"/>
<dbReference type="EMBL" id="JANBUP010000267">
    <property type="protein sequence ID" value="KAJ2812219.1"/>
    <property type="molecule type" value="Genomic_DNA"/>
</dbReference>
<protein>
    <submittedName>
        <fullName evidence="1">Uncharacterized protein</fullName>
    </submittedName>
</protein>
<dbReference type="Proteomes" id="UP001140096">
    <property type="component" value="Unassembled WGS sequence"/>
</dbReference>